<accession>A0A9J7HRC5</accession>
<dbReference type="GO" id="GO:0007420">
    <property type="term" value="P:brain development"/>
    <property type="evidence" value="ECO:0007669"/>
    <property type="project" value="InterPro"/>
</dbReference>
<evidence type="ECO:0000256" key="6">
    <source>
        <dbReference type="ARBA" id="ARBA00023043"/>
    </source>
</evidence>
<dbReference type="GO" id="GO:0032012">
    <property type="term" value="P:regulation of ARF protein signal transduction"/>
    <property type="evidence" value="ECO:0007669"/>
    <property type="project" value="InterPro"/>
</dbReference>
<reference evidence="12" key="1">
    <citation type="journal article" date="2020" name="Nat. Ecol. Evol.">
        <title>Deeply conserved synteny resolves early events in vertebrate evolution.</title>
        <authorList>
            <person name="Simakov O."/>
            <person name="Marletaz F."/>
            <person name="Yue J.X."/>
            <person name="O'Connell B."/>
            <person name="Jenkins J."/>
            <person name="Brandt A."/>
            <person name="Calef R."/>
            <person name="Tung C.H."/>
            <person name="Huang T.K."/>
            <person name="Schmutz J."/>
            <person name="Satoh N."/>
            <person name="Yu J.K."/>
            <person name="Putnam N.H."/>
            <person name="Green R.E."/>
            <person name="Rokhsar D.S."/>
        </authorList>
    </citation>
    <scope>NUCLEOTIDE SEQUENCE [LARGE SCALE GENOMIC DNA]</scope>
    <source>
        <strain evidence="12">S238N-H82</strain>
    </source>
</reference>
<keyword evidence="1" id="KW-0343">GTPase activation</keyword>
<dbReference type="AlphaFoldDB" id="A0A9J7HRC5"/>
<dbReference type="Pfam" id="PF16559">
    <property type="entry name" value="GIT_CC"/>
    <property type="match status" value="1"/>
</dbReference>
<evidence type="ECO:0000313" key="13">
    <source>
        <dbReference type="RefSeq" id="XP_035662639.1"/>
    </source>
</evidence>
<dbReference type="SMART" id="SM00555">
    <property type="entry name" value="GIT"/>
    <property type="match status" value="2"/>
</dbReference>
<feature type="compositionally biased region" description="Basic and acidic residues" evidence="10">
    <location>
        <begin position="406"/>
        <end position="417"/>
    </location>
</feature>
<dbReference type="PRINTS" id="PR00405">
    <property type="entry name" value="REVINTRACTNG"/>
</dbReference>
<dbReference type="InterPro" id="IPR036770">
    <property type="entry name" value="Ankyrin_rpt-contain_sf"/>
</dbReference>
<dbReference type="InterPro" id="IPR013724">
    <property type="entry name" value="GIT_SHD"/>
</dbReference>
<dbReference type="FunFam" id="1.25.40.20:FF:000013">
    <property type="entry name" value="ARF GTPase-activating protein GIT1 isoform 1"/>
    <property type="match status" value="1"/>
</dbReference>
<dbReference type="Gene3D" id="1.25.40.20">
    <property type="entry name" value="Ankyrin repeat-containing domain"/>
    <property type="match status" value="1"/>
</dbReference>
<dbReference type="CDD" id="cd08833">
    <property type="entry name" value="ArfGap_GIT"/>
    <property type="match status" value="1"/>
</dbReference>
<dbReference type="GeneID" id="118406595"/>
<feature type="region of interest" description="Disordered" evidence="10">
    <location>
        <begin position="389"/>
        <end position="427"/>
    </location>
</feature>
<dbReference type="SMART" id="SM00105">
    <property type="entry name" value="ArfGap"/>
    <property type="match status" value="1"/>
</dbReference>
<feature type="repeat" description="ANK" evidence="8">
    <location>
        <begin position="168"/>
        <end position="200"/>
    </location>
</feature>
<feature type="compositionally biased region" description="Low complexity" evidence="10">
    <location>
        <begin position="488"/>
        <end position="507"/>
    </location>
</feature>
<dbReference type="InterPro" id="IPR002110">
    <property type="entry name" value="Ankyrin_rpt"/>
</dbReference>
<dbReference type="PROSITE" id="PS50088">
    <property type="entry name" value="ANK_REPEAT"/>
    <property type="match status" value="1"/>
</dbReference>
<dbReference type="Proteomes" id="UP000001554">
    <property type="component" value="Chromosome 19"/>
</dbReference>
<keyword evidence="3" id="KW-0677">Repeat</keyword>
<evidence type="ECO:0000259" key="11">
    <source>
        <dbReference type="PROSITE" id="PS50115"/>
    </source>
</evidence>
<proteinExistence type="predicted"/>
<evidence type="ECO:0000256" key="10">
    <source>
        <dbReference type="SAM" id="MobiDB-lite"/>
    </source>
</evidence>
<dbReference type="SMART" id="SM00248">
    <property type="entry name" value="ANK"/>
    <property type="match status" value="2"/>
</dbReference>
<dbReference type="SUPFAM" id="SSF57863">
    <property type="entry name" value="ArfGap/RecO-like zinc finger"/>
    <property type="match status" value="1"/>
</dbReference>
<dbReference type="Gene3D" id="1.10.220.150">
    <property type="entry name" value="Arf GTPase activating protein"/>
    <property type="match status" value="1"/>
</dbReference>
<evidence type="ECO:0000256" key="3">
    <source>
        <dbReference type="ARBA" id="ARBA00022737"/>
    </source>
</evidence>
<dbReference type="InterPro" id="IPR022018">
    <property type="entry name" value="GIT1_C"/>
</dbReference>
<feature type="domain" description="Arf-GAP" evidence="11">
    <location>
        <begin position="1"/>
        <end position="126"/>
    </location>
</feature>
<evidence type="ECO:0000256" key="4">
    <source>
        <dbReference type="ARBA" id="ARBA00022771"/>
    </source>
</evidence>
<feature type="compositionally biased region" description="Acidic residues" evidence="10">
    <location>
        <begin position="389"/>
        <end position="405"/>
    </location>
</feature>
<keyword evidence="2" id="KW-0479">Metal-binding</keyword>
<dbReference type="GO" id="GO:0008270">
    <property type="term" value="F:zinc ion binding"/>
    <property type="evidence" value="ECO:0007669"/>
    <property type="project" value="UniProtKB-KW"/>
</dbReference>
<dbReference type="RefSeq" id="XP_035662639.1">
    <property type="nucleotide sequence ID" value="XM_035806746.1"/>
</dbReference>
<dbReference type="GO" id="GO:0005096">
    <property type="term" value="F:GTPase activator activity"/>
    <property type="evidence" value="ECO:0007669"/>
    <property type="project" value="UniProtKB-KW"/>
</dbReference>
<gene>
    <name evidence="13" type="primary">LOC118406595</name>
</gene>
<evidence type="ECO:0000256" key="7">
    <source>
        <dbReference type="ARBA" id="ARBA00023054"/>
    </source>
</evidence>
<evidence type="ECO:0000256" key="9">
    <source>
        <dbReference type="PROSITE-ProRule" id="PRU00288"/>
    </source>
</evidence>
<keyword evidence="4 9" id="KW-0863">Zinc-finger</keyword>
<name>A0A9J7HRC5_BRAFL</name>
<sequence length="694" mass="76877">MTARMNRRMANEVCGDCGTAEPGWASINRGVLLCDDCCSVHRSLGRHISQVRSLQHSNWASSLLTMVQQLVTSGANSIWEHSLLDPAMARSTKRKPSPNDSLSTKADFTKAKYQYLAFVHRLPCREDDDSTMQDLSKQLHSSVRTGSLETSLRLLSLGADVNFFHPERGATPLHVAASAGQTGQVELLIVHGADPGALDINSKTPIQCAKEAGFSDLYERLVACQFELTDRLIYYLCGRKPDHLSGQHFIIPEMADSSLDRSELAKQARKKLQALSNRQFEELAMDVYDEVDRREMDAVWLTTQNHSALVMDRTVVPFLPVNPEFSSTRNQGRQKLARFNAREFATLIIDILIDARRRQQPGGQHGSVSDAPMTREEMAMALGRMSGFSDEEPVYDSVASDEDDLENQRLSDPKGQRAESMASSDLSDGPITLEEYLQVKKALAASDARVQQLIQVKQQQQQEISLLQSMVQKLMQENANLRTQVASAQAAANKQEGNAENNNNSGSSRSGRDRPISMFETRAAPKELSAWKEMDKLPSTEDLVAGMPSSIQRDIGVAGAGPQDDKVNTTGAEPVSLPSQDDVVRKTEQITKNIQELLRSAQESKHDSFIACSEKILTAVREMAALFPEKPRSETIRLSLQLLTSSAQRLQVQCHHTVPTEPEGDVDMQLLTQQVIQCAYDIAKAAKQLVTIFQ</sequence>
<evidence type="ECO:0000256" key="5">
    <source>
        <dbReference type="ARBA" id="ARBA00022833"/>
    </source>
</evidence>
<dbReference type="PANTHER" id="PTHR46097">
    <property type="entry name" value="G PROTEIN-COUPLED RECEPTOR KINASE INTERACTING ARFGAP"/>
    <property type="match status" value="1"/>
</dbReference>
<dbReference type="Pfam" id="PF12796">
    <property type="entry name" value="Ank_2"/>
    <property type="match status" value="1"/>
</dbReference>
<dbReference type="InterPro" id="IPR047161">
    <property type="entry name" value="GIT-like"/>
</dbReference>
<protein>
    <submittedName>
        <fullName evidence="13">ARF GTPase-activating protein GIT2-like isoform X3</fullName>
    </submittedName>
</protein>
<keyword evidence="12" id="KW-1185">Reference proteome</keyword>
<dbReference type="InterPro" id="IPR038508">
    <property type="entry name" value="ArfGAP_dom_sf"/>
</dbReference>
<dbReference type="Pfam" id="PF08518">
    <property type="entry name" value="GIT_SHD"/>
    <property type="match status" value="2"/>
</dbReference>
<evidence type="ECO:0000313" key="12">
    <source>
        <dbReference type="Proteomes" id="UP000001554"/>
    </source>
</evidence>
<dbReference type="InterPro" id="IPR037278">
    <property type="entry name" value="ARFGAP/RecO"/>
</dbReference>
<dbReference type="Gene3D" id="1.20.5.170">
    <property type="match status" value="1"/>
</dbReference>
<dbReference type="PANTHER" id="PTHR46097:SF3">
    <property type="entry name" value="ARF GTPASE-ACTIVATING PROTEIN GIT"/>
    <property type="match status" value="1"/>
</dbReference>
<dbReference type="PROSITE" id="PS50297">
    <property type="entry name" value="ANK_REP_REGION"/>
    <property type="match status" value="1"/>
</dbReference>
<dbReference type="InterPro" id="IPR001164">
    <property type="entry name" value="ArfGAP_dom"/>
</dbReference>
<organism evidence="12 13">
    <name type="scientific">Branchiostoma floridae</name>
    <name type="common">Florida lancelet</name>
    <name type="synonym">Amphioxus</name>
    <dbReference type="NCBI Taxonomy" id="7739"/>
    <lineage>
        <taxon>Eukaryota</taxon>
        <taxon>Metazoa</taxon>
        <taxon>Chordata</taxon>
        <taxon>Cephalochordata</taxon>
        <taxon>Leptocardii</taxon>
        <taxon>Amphioxiformes</taxon>
        <taxon>Branchiostomatidae</taxon>
        <taxon>Branchiostoma</taxon>
    </lineage>
</organism>
<dbReference type="Pfam" id="PF01412">
    <property type="entry name" value="ArfGap"/>
    <property type="match status" value="1"/>
</dbReference>
<keyword evidence="5" id="KW-0862">Zinc</keyword>
<keyword evidence="7" id="KW-0175">Coiled coil</keyword>
<reference evidence="13" key="2">
    <citation type="submission" date="2025-08" db="UniProtKB">
        <authorList>
            <consortium name="RefSeq"/>
        </authorList>
    </citation>
    <scope>IDENTIFICATION</scope>
    <source>
        <strain evidence="13">S238N-H82</strain>
        <tissue evidence="13">Testes</tissue>
    </source>
</reference>
<keyword evidence="6 8" id="KW-0040">ANK repeat</keyword>
<dbReference type="PROSITE" id="PS50115">
    <property type="entry name" value="ARFGAP"/>
    <property type="match status" value="1"/>
</dbReference>
<dbReference type="InterPro" id="IPR032352">
    <property type="entry name" value="GIT1/2_CC"/>
</dbReference>
<dbReference type="SUPFAM" id="SSF48403">
    <property type="entry name" value="Ankyrin repeat"/>
    <property type="match status" value="1"/>
</dbReference>
<evidence type="ECO:0000256" key="1">
    <source>
        <dbReference type="ARBA" id="ARBA00022468"/>
    </source>
</evidence>
<dbReference type="Pfam" id="PF12205">
    <property type="entry name" value="GIT1_C"/>
    <property type="match status" value="1"/>
</dbReference>
<dbReference type="Gene3D" id="1.20.120.330">
    <property type="entry name" value="Nucleotidyltransferases domain 2"/>
    <property type="match status" value="1"/>
</dbReference>
<evidence type="ECO:0000256" key="8">
    <source>
        <dbReference type="PROSITE-ProRule" id="PRU00023"/>
    </source>
</evidence>
<evidence type="ECO:0000256" key="2">
    <source>
        <dbReference type="ARBA" id="ARBA00022723"/>
    </source>
</evidence>
<feature type="region of interest" description="Disordered" evidence="10">
    <location>
        <begin position="485"/>
        <end position="516"/>
    </location>
</feature>